<comment type="caution">
    <text evidence="8">The sequence shown here is derived from an EMBL/GenBank/DDBJ whole genome shotgun (WGS) entry which is preliminary data.</text>
</comment>
<feature type="transmembrane region" description="Helical" evidence="6">
    <location>
        <begin position="285"/>
        <end position="304"/>
    </location>
</feature>
<evidence type="ECO:0000256" key="4">
    <source>
        <dbReference type="ARBA" id="ARBA00022989"/>
    </source>
</evidence>
<evidence type="ECO:0000256" key="6">
    <source>
        <dbReference type="SAM" id="Phobius"/>
    </source>
</evidence>
<keyword evidence="4 6" id="KW-1133">Transmembrane helix</keyword>
<organism evidence="8 9">
    <name type="scientific">Paenibacillus roseus</name>
    <dbReference type="NCBI Taxonomy" id="2798579"/>
    <lineage>
        <taxon>Bacteria</taxon>
        <taxon>Bacillati</taxon>
        <taxon>Bacillota</taxon>
        <taxon>Bacilli</taxon>
        <taxon>Bacillales</taxon>
        <taxon>Paenibacillaceae</taxon>
        <taxon>Paenibacillus</taxon>
    </lineage>
</organism>
<name>A0A934J5J2_9BACL</name>
<feature type="transmembrane region" description="Helical" evidence="6">
    <location>
        <begin position="581"/>
        <end position="602"/>
    </location>
</feature>
<protein>
    <submittedName>
        <fullName evidence="8">MMPL family transporter</fullName>
    </submittedName>
</protein>
<dbReference type="Pfam" id="PF03176">
    <property type="entry name" value="MMPL"/>
    <property type="match status" value="2"/>
</dbReference>
<feature type="transmembrane region" description="Helical" evidence="6">
    <location>
        <begin position="555"/>
        <end position="574"/>
    </location>
</feature>
<dbReference type="SUPFAM" id="SSF82866">
    <property type="entry name" value="Multidrug efflux transporter AcrB transmembrane domain"/>
    <property type="match status" value="2"/>
</dbReference>
<reference evidence="8" key="1">
    <citation type="submission" date="2020-12" db="EMBL/GenBank/DDBJ databases">
        <authorList>
            <person name="Huq M.A."/>
        </authorList>
    </citation>
    <scope>NUCLEOTIDE SEQUENCE</scope>
    <source>
        <strain evidence="8">MAHUQ-46</strain>
    </source>
</reference>
<feature type="transmembrane region" description="Helical" evidence="6">
    <location>
        <begin position="614"/>
        <end position="638"/>
    </location>
</feature>
<evidence type="ECO:0000256" key="2">
    <source>
        <dbReference type="ARBA" id="ARBA00022475"/>
    </source>
</evidence>
<dbReference type="PANTHER" id="PTHR33406">
    <property type="entry name" value="MEMBRANE PROTEIN MJ1562-RELATED"/>
    <property type="match status" value="1"/>
</dbReference>
<dbReference type="PROSITE" id="PS50156">
    <property type="entry name" value="SSD"/>
    <property type="match status" value="1"/>
</dbReference>
<accession>A0A934J5J2</accession>
<dbReference type="InterPro" id="IPR000731">
    <property type="entry name" value="SSD"/>
</dbReference>
<feature type="transmembrane region" description="Helical" evidence="6">
    <location>
        <begin position="373"/>
        <end position="390"/>
    </location>
</feature>
<dbReference type="PANTHER" id="PTHR33406:SF13">
    <property type="entry name" value="MEMBRANE PROTEIN YDFJ"/>
    <property type="match status" value="1"/>
</dbReference>
<keyword evidence="3 6" id="KW-0812">Transmembrane</keyword>
<keyword evidence="2" id="KW-1003">Cell membrane</keyword>
<evidence type="ECO:0000256" key="3">
    <source>
        <dbReference type="ARBA" id="ARBA00022692"/>
    </source>
</evidence>
<comment type="subcellular location">
    <subcellularLocation>
        <location evidence="1">Cell membrane</location>
        <topology evidence="1">Multi-pass membrane protein</topology>
    </subcellularLocation>
</comment>
<dbReference type="InterPro" id="IPR004869">
    <property type="entry name" value="MMPL_dom"/>
</dbReference>
<feature type="transmembrane region" description="Helical" evidence="6">
    <location>
        <begin position="310"/>
        <end position="337"/>
    </location>
</feature>
<feature type="domain" description="SSD" evidence="7">
    <location>
        <begin position="211"/>
        <end position="335"/>
    </location>
</feature>
<feature type="transmembrane region" description="Helical" evidence="6">
    <location>
        <begin position="20"/>
        <end position="41"/>
    </location>
</feature>
<feature type="transmembrane region" description="Helical" evidence="6">
    <location>
        <begin position="192"/>
        <end position="225"/>
    </location>
</feature>
<dbReference type="Gene3D" id="1.20.1640.10">
    <property type="entry name" value="Multidrug efflux transporter AcrB transmembrane domain"/>
    <property type="match status" value="2"/>
</dbReference>
<evidence type="ECO:0000256" key="5">
    <source>
        <dbReference type="ARBA" id="ARBA00023136"/>
    </source>
</evidence>
<sequence length="741" mass="81768">MEHWLGKLGLTAYRLRKWIVAVWIIAVLGLAVFAVQLPGVLKGNGFTMKGSFQEVNQLLKDRFKVYDTTVLLLFEQSVDGDYSKFEAQIRQTMDRLLALPLQGLATATGPFEGKGVSASDKMMKDGVAYAALGFDLEAKHMKDNLSSIQDAVNGLKKEGIPVKLTGAPIIENDLNTASQEDLTRAEMIGLPVALIVLLLAFGGLIAAGLPLIVGLISVVCTMGVLYFFGLQMDLSVFLLNVIVMLGLALGIDFALLFVNRFRQELAQHSVEVATRISVQTAGESIIFSGLCVFIGLAGMLFIQVDIFKVIALGGMTVVLFSILSALTLLPALLSLLGHRINRFMVLRNRTRTSVSSPDGIWLRFSRNVMKRPVLMALSAFLLLLAAMIPIRNMDLRVPDTTSLPEHYESRIAYNLYEETFIASHHASIVVLAQAPESYSQQDALQRLYQLQQKLQKDPYVEQVESIFTLAGGVNAEQWQAMMDSPAAVQQLAPIKEAMLSDNLALLRVQLKGDNFAKATKKWVKSWEREDNGLQLKIGGYAKFNQEIFDEISTKAVYSLALIFGATYLVLLLAFRSVLIPLKAILMNALSLCATFGLLVWIFQDGLLGMEPSSIALFIPIFIFSIVFGLSTDYEVFLISRIQEIYRQTQDNDQATLEGLALTSKIITSAAAIMIVITGAFAFTGVMPIKQLGVGIALAIFIDATIVRMVLVPSMMKLLGKWNWWAPRFIQGRKMRDEGRAD</sequence>
<dbReference type="InterPro" id="IPR050545">
    <property type="entry name" value="Mycobact_MmpL"/>
</dbReference>
<keyword evidence="9" id="KW-1185">Reference proteome</keyword>
<evidence type="ECO:0000313" key="8">
    <source>
        <dbReference type="EMBL" id="MBJ6361953.1"/>
    </source>
</evidence>
<dbReference type="GO" id="GO:0005886">
    <property type="term" value="C:plasma membrane"/>
    <property type="evidence" value="ECO:0007669"/>
    <property type="project" value="UniProtKB-SubCell"/>
</dbReference>
<feature type="transmembrane region" description="Helical" evidence="6">
    <location>
        <begin position="237"/>
        <end position="258"/>
    </location>
</feature>
<proteinExistence type="predicted"/>
<dbReference type="EMBL" id="JAELUP010000061">
    <property type="protein sequence ID" value="MBJ6361953.1"/>
    <property type="molecule type" value="Genomic_DNA"/>
</dbReference>
<dbReference type="Proteomes" id="UP000640274">
    <property type="component" value="Unassembled WGS sequence"/>
</dbReference>
<dbReference type="RefSeq" id="WP_199019497.1">
    <property type="nucleotide sequence ID" value="NZ_JAELUP010000061.1"/>
</dbReference>
<keyword evidence="5 6" id="KW-0472">Membrane</keyword>
<evidence type="ECO:0000256" key="1">
    <source>
        <dbReference type="ARBA" id="ARBA00004651"/>
    </source>
</evidence>
<evidence type="ECO:0000259" key="7">
    <source>
        <dbReference type="PROSITE" id="PS50156"/>
    </source>
</evidence>
<gene>
    <name evidence="8" type="ORF">JFN88_11825</name>
</gene>
<feature type="transmembrane region" description="Helical" evidence="6">
    <location>
        <begin position="691"/>
        <end position="710"/>
    </location>
</feature>
<evidence type="ECO:0000313" key="9">
    <source>
        <dbReference type="Proteomes" id="UP000640274"/>
    </source>
</evidence>
<dbReference type="AlphaFoldDB" id="A0A934J5J2"/>
<feature type="transmembrane region" description="Helical" evidence="6">
    <location>
        <begin position="659"/>
        <end position="685"/>
    </location>
</feature>